<evidence type="ECO:0000313" key="1">
    <source>
        <dbReference type="EMBL" id="BDQ35464.1"/>
    </source>
</evidence>
<proteinExistence type="predicted"/>
<evidence type="ECO:0000313" key="2">
    <source>
        <dbReference type="Proteomes" id="UP001061361"/>
    </source>
</evidence>
<protein>
    <recommendedName>
        <fullName evidence="3">VPLPA-CTERM sorting domain-containing protein</fullName>
    </recommendedName>
</protein>
<gene>
    <name evidence="1" type="ORF">JCM14722_30060</name>
</gene>
<dbReference type="Proteomes" id="UP001061361">
    <property type="component" value="Chromosome"/>
</dbReference>
<keyword evidence="2" id="KW-1185">Reference proteome</keyword>
<reference evidence="1" key="1">
    <citation type="submission" date="2022-08" db="EMBL/GenBank/DDBJ databases">
        <title>Genome Sequence of the sulphate-reducing bacterium, Pseudodesulfovibrio portus JCM14722.</title>
        <authorList>
            <person name="Kondo R."/>
            <person name="Kataoka T."/>
        </authorList>
    </citation>
    <scope>NUCLEOTIDE SEQUENCE</scope>
    <source>
        <strain evidence="1">JCM 14722</strain>
    </source>
</reference>
<dbReference type="EMBL" id="AP026708">
    <property type="protein sequence ID" value="BDQ35464.1"/>
    <property type="molecule type" value="Genomic_DNA"/>
</dbReference>
<sequence>MKIAFGTITGGGYVSDNTGLQFSSGEYAANGTKFFSNGTTDSMSGKHDFTVNLNTPQHALGFFAMDWQDIGGKVSLSLGEQLSQSIDIFTLVGKHDSGTLIYFTLLSDIAFDSITFHKSGGDGYAIDDLSVAATPIPGAAWILGSGLIGLVGLRRKYHSA</sequence>
<accession>A0ABM8AVB0</accession>
<evidence type="ECO:0008006" key="3">
    <source>
        <dbReference type="Google" id="ProtNLM"/>
    </source>
</evidence>
<organism evidence="1 2">
    <name type="scientific">Pseudodesulfovibrio portus</name>
    <dbReference type="NCBI Taxonomy" id="231439"/>
    <lineage>
        <taxon>Bacteria</taxon>
        <taxon>Pseudomonadati</taxon>
        <taxon>Thermodesulfobacteriota</taxon>
        <taxon>Desulfovibrionia</taxon>
        <taxon>Desulfovibrionales</taxon>
        <taxon>Desulfovibrionaceae</taxon>
    </lineage>
</organism>
<name>A0ABM8AVB0_9BACT</name>